<dbReference type="OrthoDB" id="3344688at2759"/>
<dbReference type="Proteomes" id="UP000076722">
    <property type="component" value="Unassembled WGS sequence"/>
</dbReference>
<name>A0A164NDK0_9AGAM</name>
<keyword evidence="2" id="KW-1185">Reference proteome</keyword>
<dbReference type="AlphaFoldDB" id="A0A164NDK0"/>
<evidence type="ECO:0000313" key="2">
    <source>
        <dbReference type="Proteomes" id="UP000076722"/>
    </source>
</evidence>
<proteinExistence type="predicted"/>
<sequence>NLQTSAKAKYYAVRFFFVRNLVLDGQLELNHISGSDNPADMFTKPLDYDKMIKFRNMIGLEF</sequence>
<dbReference type="EMBL" id="KV419446">
    <property type="protein sequence ID" value="KZS87603.1"/>
    <property type="molecule type" value="Genomic_DNA"/>
</dbReference>
<accession>A0A164NDK0</accession>
<protein>
    <submittedName>
        <fullName evidence="1">Uncharacterized protein</fullName>
    </submittedName>
</protein>
<organism evidence="1 2">
    <name type="scientific">Sistotremastrum niveocremeum HHB9708</name>
    <dbReference type="NCBI Taxonomy" id="1314777"/>
    <lineage>
        <taxon>Eukaryota</taxon>
        <taxon>Fungi</taxon>
        <taxon>Dikarya</taxon>
        <taxon>Basidiomycota</taxon>
        <taxon>Agaricomycotina</taxon>
        <taxon>Agaricomycetes</taxon>
        <taxon>Sistotremastrales</taxon>
        <taxon>Sistotremastraceae</taxon>
        <taxon>Sertulicium</taxon>
        <taxon>Sertulicium niveocremeum</taxon>
    </lineage>
</organism>
<feature type="non-terminal residue" evidence="1">
    <location>
        <position position="62"/>
    </location>
</feature>
<reference evidence="1 2" key="1">
    <citation type="journal article" date="2016" name="Mol. Biol. Evol.">
        <title>Comparative Genomics of Early-Diverging Mushroom-Forming Fungi Provides Insights into the Origins of Lignocellulose Decay Capabilities.</title>
        <authorList>
            <person name="Nagy L.G."/>
            <person name="Riley R."/>
            <person name="Tritt A."/>
            <person name="Adam C."/>
            <person name="Daum C."/>
            <person name="Floudas D."/>
            <person name="Sun H."/>
            <person name="Yadav J.S."/>
            <person name="Pangilinan J."/>
            <person name="Larsson K.H."/>
            <person name="Matsuura K."/>
            <person name="Barry K."/>
            <person name="Labutti K."/>
            <person name="Kuo R."/>
            <person name="Ohm R.A."/>
            <person name="Bhattacharya S.S."/>
            <person name="Shirouzu T."/>
            <person name="Yoshinaga Y."/>
            <person name="Martin F.M."/>
            <person name="Grigoriev I.V."/>
            <person name="Hibbett D.S."/>
        </authorList>
    </citation>
    <scope>NUCLEOTIDE SEQUENCE [LARGE SCALE GENOMIC DNA]</scope>
    <source>
        <strain evidence="1 2">HHB9708</strain>
    </source>
</reference>
<feature type="non-terminal residue" evidence="1">
    <location>
        <position position="1"/>
    </location>
</feature>
<evidence type="ECO:0000313" key="1">
    <source>
        <dbReference type="EMBL" id="KZS87603.1"/>
    </source>
</evidence>
<gene>
    <name evidence="1" type="ORF">SISNIDRAFT_399794</name>
</gene>